<keyword evidence="1" id="KW-1133">Transmembrane helix</keyword>
<feature type="transmembrane region" description="Helical" evidence="1">
    <location>
        <begin position="7"/>
        <end position="24"/>
    </location>
</feature>
<keyword evidence="1" id="KW-0812">Transmembrane</keyword>
<dbReference type="Proteomes" id="UP000631576">
    <property type="component" value="Unassembled WGS sequence"/>
</dbReference>
<dbReference type="RefSeq" id="WP_186865659.1">
    <property type="nucleotide sequence ID" value="NZ_JACOPE010000001.1"/>
</dbReference>
<feature type="transmembrane region" description="Helical" evidence="1">
    <location>
        <begin position="30"/>
        <end position="47"/>
    </location>
</feature>
<dbReference type="EMBL" id="JACOPE010000001">
    <property type="protein sequence ID" value="MBC5683937.1"/>
    <property type="molecule type" value="Genomic_DNA"/>
</dbReference>
<protein>
    <submittedName>
        <fullName evidence="2">Uncharacterized protein</fullName>
    </submittedName>
</protein>
<feature type="transmembrane region" description="Helical" evidence="1">
    <location>
        <begin position="144"/>
        <end position="162"/>
    </location>
</feature>
<evidence type="ECO:0000313" key="2">
    <source>
        <dbReference type="EMBL" id="MBC5683937.1"/>
    </source>
</evidence>
<feature type="transmembrane region" description="Helical" evidence="1">
    <location>
        <begin position="76"/>
        <end position="93"/>
    </location>
</feature>
<gene>
    <name evidence="2" type="ORF">H8S40_10215</name>
</gene>
<reference evidence="2 3" key="1">
    <citation type="submission" date="2020-08" db="EMBL/GenBank/DDBJ databases">
        <title>Genome public.</title>
        <authorList>
            <person name="Liu C."/>
            <person name="Sun Q."/>
        </authorList>
    </citation>
    <scope>NUCLEOTIDE SEQUENCE [LARGE SCALE GENOMIC DNA]</scope>
    <source>
        <strain evidence="2 3">NSJ-13</strain>
    </source>
</reference>
<evidence type="ECO:0000256" key="1">
    <source>
        <dbReference type="SAM" id="Phobius"/>
    </source>
</evidence>
<name>A0ABR7G942_9FIRM</name>
<feature type="transmembrane region" description="Helical" evidence="1">
    <location>
        <begin position="54"/>
        <end position="70"/>
    </location>
</feature>
<accession>A0ABR7G942</accession>
<feature type="transmembrane region" description="Helical" evidence="1">
    <location>
        <begin position="113"/>
        <end position="132"/>
    </location>
</feature>
<keyword evidence="3" id="KW-1185">Reference proteome</keyword>
<proteinExistence type="predicted"/>
<organism evidence="2 3">
    <name type="scientific">Ruminococcus hominis</name>
    <dbReference type="NCBI Taxonomy" id="2763065"/>
    <lineage>
        <taxon>Bacteria</taxon>
        <taxon>Bacillati</taxon>
        <taxon>Bacillota</taxon>
        <taxon>Clostridia</taxon>
        <taxon>Eubacteriales</taxon>
        <taxon>Oscillospiraceae</taxon>
        <taxon>Ruminococcus</taxon>
    </lineage>
</organism>
<keyword evidence="1" id="KW-0472">Membrane</keyword>
<evidence type="ECO:0000313" key="3">
    <source>
        <dbReference type="Proteomes" id="UP000631576"/>
    </source>
</evidence>
<comment type="caution">
    <text evidence="2">The sequence shown here is derived from an EMBL/GenBank/DDBJ whole genome shotgun (WGS) entry which is preliminary data.</text>
</comment>
<sequence length="183" mass="20302">MHVKAKKIAIGGLMLAFSIVSMLLGNILELNTVFFLALASFFVGIIIREFGMKTGCAFYLAGVLLGVIVVPNKLYVVTYAAMGIYILLSESVWRQIRKMLGNNTMFSIEQCKVALWVIKYAIFNLMYIPAVFGCSKLLFGKQLSLGMTIGALIAGQIGLFIYDKAYDYAVGIIWNKIRGKLFN</sequence>